<sequence>MQLPLEILRRFLTPAFKGEPDDAALARMGYSRPLRYLPDGRVVALMEINTWEWALVTGVRPCGRTDTFYFHSLEAARTALDAWDGSSEPQGWLRHPQSGSPST</sequence>
<evidence type="ECO:0000313" key="2">
    <source>
        <dbReference type="Proteomes" id="UP000592820"/>
    </source>
</evidence>
<dbReference type="AlphaFoldDB" id="A0A7W8LFI0"/>
<protein>
    <submittedName>
        <fullName evidence="1">Uncharacterized protein</fullName>
    </submittedName>
</protein>
<reference evidence="1 2" key="1">
    <citation type="submission" date="2020-08" db="EMBL/GenBank/DDBJ databases">
        <title>Genomic Encyclopedia of Type Strains, Phase IV (KMG-V): Genome sequencing to study the core and pangenomes of soil and plant-associated prokaryotes.</title>
        <authorList>
            <person name="Whitman W."/>
        </authorList>
    </citation>
    <scope>NUCLEOTIDE SEQUENCE [LARGE SCALE GENOMIC DNA]</scope>
    <source>
        <strain evidence="1 2">JPY162</strain>
    </source>
</reference>
<organism evidence="1 2">
    <name type="scientific">Paraburkholderia youngii</name>
    <dbReference type="NCBI Taxonomy" id="2782701"/>
    <lineage>
        <taxon>Bacteria</taxon>
        <taxon>Pseudomonadati</taxon>
        <taxon>Pseudomonadota</taxon>
        <taxon>Betaproteobacteria</taxon>
        <taxon>Burkholderiales</taxon>
        <taxon>Burkholderiaceae</taxon>
        <taxon>Paraburkholderia</taxon>
    </lineage>
</organism>
<name>A0A7W8LFI0_9BURK</name>
<accession>A0A7W8LFI0</accession>
<proteinExistence type="predicted"/>
<dbReference type="EMBL" id="JACHDE010000070">
    <property type="protein sequence ID" value="MBB5406062.1"/>
    <property type="molecule type" value="Genomic_DNA"/>
</dbReference>
<gene>
    <name evidence="1" type="ORF">HDG41_008165</name>
</gene>
<comment type="caution">
    <text evidence="1">The sequence shown here is derived from an EMBL/GenBank/DDBJ whole genome shotgun (WGS) entry which is preliminary data.</text>
</comment>
<dbReference type="Proteomes" id="UP000592820">
    <property type="component" value="Unassembled WGS sequence"/>
</dbReference>
<evidence type="ECO:0000313" key="1">
    <source>
        <dbReference type="EMBL" id="MBB5406062.1"/>
    </source>
</evidence>
<dbReference type="RefSeq" id="WP_152854938.1">
    <property type="nucleotide sequence ID" value="NZ_JACHDE010000070.1"/>
</dbReference>